<evidence type="ECO:0000256" key="5">
    <source>
        <dbReference type="ARBA" id="ARBA00022553"/>
    </source>
</evidence>
<evidence type="ECO:0000256" key="11">
    <source>
        <dbReference type="ARBA" id="ARBA00022989"/>
    </source>
</evidence>
<evidence type="ECO:0000256" key="10">
    <source>
        <dbReference type="ARBA" id="ARBA00022840"/>
    </source>
</evidence>
<keyword evidence="4" id="KW-1003">Cell membrane</keyword>
<dbReference type="PANTHER" id="PTHR43065:SF46">
    <property type="entry name" value="C4-DICARBOXYLATE TRANSPORT SENSOR PROTEIN DCTB"/>
    <property type="match status" value="1"/>
</dbReference>
<dbReference type="EC" id="2.7.13.3" evidence="3"/>
<evidence type="ECO:0000256" key="7">
    <source>
        <dbReference type="ARBA" id="ARBA00022692"/>
    </source>
</evidence>
<dbReference type="GO" id="GO:0016301">
    <property type="term" value="F:kinase activity"/>
    <property type="evidence" value="ECO:0007669"/>
    <property type="project" value="UniProtKB-KW"/>
</dbReference>
<dbReference type="InterPro" id="IPR036890">
    <property type="entry name" value="HATPase_C_sf"/>
</dbReference>
<dbReference type="InterPro" id="IPR029151">
    <property type="entry name" value="Sensor-like_sf"/>
</dbReference>
<gene>
    <name evidence="16" type="ORF">ILT43_05780</name>
</gene>
<feature type="domain" description="Histidine kinase" evidence="15">
    <location>
        <begin position="352"/>
        <end position="560"/>
    </location>
</feature>
<evidence type="ECO:0000256" key="1">
    <source>
        <dbReference type="ARBA" id="ARBA00000085"/>
    </source>
</evidence>
<evidence type="ECO:0000256" key="4">
    <source>
        <dbReference type="ARBA" id="ARBA00022475"/>
    </source>
</evidence>
<evidence type="ECO:0000313" key="17">
    <source>
        <dbReference type="Proteomes" id="UP000763641"/>
    </source>
</evidence>
<keyword evidence="12" id="KW-0902">Two-component regulatory system</keyword>
<keyword evidence="11 14" id="KW-1133">Transmembrane helix</keyword>
<sequence length="560" mass="59739">MVVPLPGRRFGWLLAAMLAGLLVAWGVGLVVERRARATLTATTAADARLRQALLASEVARFRLLPLALSDDRDVIAALAGSPAATRALDRKLEALKADTGAAVIYFVGRDGRAIAASNWREPRSFVGNDYRFRRYYRDALLTGAGEQFALGTVSRRPGLYLSRRSAAGGVVVVKLEFDAIERQWRAAGGITYVTDRSGIVLVSSRPAWRFAATRPIAPAAAAAERADLFVKALLPAPPRPSGTITVTTEPNPAGWRVTLIQSTRPIAGGVRIAKIAALLATLVVAAIGWALRERGRRRTERTLALESAVAERTADLSREIEERAAAEARADDLREGLRQANRLAALGQITASVAHETAQPVAAIRNYAASGEQLLDRGDVEAVRGNLHAIARLTERIGSVTSELRGFARKRTGAIGPVPLAEVIDGARLILKERLSRIALSLPTIPPGLLVIAGRVRLEQVLVNLLQNATEALAETPGPAIVLTLAVEAGIVRLRVTDNGPGIAADVADRIFTPFVTSRPSGLGLGLVISQDIMTDLDGTLRLIPTPAGACFEIELRRAS</sequence>
<keyword evidence="13" id="KW-0175">Coiled coil</keyword>
<reference evidence="16 17" key="1">
    <citation type="submission" date="2020-12" db="EMBL/GenBank/DDBJ databases">
        <title>Sphingomonas sp.</title>
        <authorList>
            <person name="Kim M.K."/>
        </authorList>
    </citation>
    <scope>NUCLEOTIDE SEQUENCE [LARGE SCALE GENOMIC DNA]</scope>
    <source>
        <strain evidence="16 17">BT552</strain>
    </source>
</reference>
<accession>A0ABS2D4N0</accession>
<organism evidence="16 17">
    <name type="scientific">Sphingomonas longa</name>
    <dbReference type="NCBI Taxonomy" id="2778730"/>
    <lineage>
        <taxon>Bacteria</taxon>
        <taxon>Pseudomonadati</taxon>
        <taxon>Pseudomonadota</taxon>
        <taxon>Alphaproteobacteria</taxon>
        <taxon>Sphingomonadales</taxon>
        <taxon>Sphingomonadaceae</taxon>
        <taxon>Sphingomonas</taxon>
    </lineage>
</organism>
<evidence type="ECO:0000256" key="2">
    <source>
        <dbReference type="ARBA" id="ARBA00004651"/>
    </source>
</evidence>
<keyword evidence="8" id="KW-0547">Nucleotide-binding</keyword>
<dbReference type="SUPFAM" id="SSF103190">
    <property type="entry name" value="Sensory domain-like"/>
    <property type="match status" value="1"/>
</dbReference>
<keyword evidence="10" id="KW-0067">ATP-binding</keyword>
<dbReference type="SMART" id="SM00388">
    <property type="entry name" value="HisKA"/>
    <property type="match status" value="1"/>
</dbReference>
<evidence type="ECO:0000256" key="12">
    <source>
        <dbReference type="ARBA" id="ARBA00023012"/>
    </source>
</evidence>
<dbReference type="InterPro" id="IPR017055">
    <property type="entry name" value="Sig_transdc_His_kinase_DctB"/>
</dbReference>
<evidence type="ECO:0000256" key="8">
    <source>
        <dbReference type="ARBA" id="ARBA00022741"/>
    </source>
</evidence>
<comment type="caution">
    <text evidence="16">The sequence shown here is derived from an EMBL/GenBank/DDBJ whole genome shotgun (WGS) entry which is preliminary data.</text>
</comment>
<evidence type="ECO:0000259" key="15">
    <source>
        <dbReference type="PROSITE" id="PS50109"/>
    </source>
</evidence>
<comment type="subcellular location">
    <subcellularLocation>
        <location evidence="2">Cell membrane</location>
        <topology evidence="2">Multi-pass membrane protein</topology>
    </subcellularLocation>
</comment>
<evidence type="ECO:0000256" key="14">
    <source>
        <dbReference type="SAM" id="Phobius"/>
    </source>
</evidence>
<dbReference type="Gene3D" id="1.10.287.130">
    <property type="match status" value="1"/>
</dbReference>
<evidence type="ECO:0000256" key="13">
    <source>
        <dbReference type="SAM" id="Coils"/>
    </source>
</evidence>
<dbReference type="InterPro" id="IPR003661">
    <property type="entry name" value="HisK_dim/P_dom"/>
</dbReference>
<dbReference type="InterPro" id="IPR004358">
    <property type="entry name" value="Sig_transdc_His_kin-like_C"/>
</dbReference>
<dbReference type="Proteomes" id="UP000763641">
    <property type="component" value="Unassembled WGS sequence"/>
</dbReference>
<keyword evidence="17" id="KW-1185">Reference proteome</keyword>
<dbReference type="PANTHER" id="PTHR43065">
    <property type="entry name" value="SENSOR HISTIDINE KINASE"/>
    <property type="match status" value="1"/>
</dbReference>
<feature type="transmembrane region" description="Helical" evidence="14">
    <location>
        <begin position="272"/>
        <end position="291"/>
    </location>
</feature>
<feature type="coiled-coil region" evidence="13">
    <location>
        <begin position="316"/>
        <end position="343"/>
    </location>
</feature>
<dbReference type="RefSeq" id="WP_204195988.1">
    <property type="nucleotide sequence ID" value="NZ_JAFEMC010000001.1"/>
</dbReference>
<evidence type="ECO:0000256" key="3">
    <source>
        <dbReference type="ARBA" id="ARBA00012438"/>
    </source>
</evidence>
<keyword evidence="9 16" id="KW-0418">Kinase</keyword>
<evidence type="ECO:0000313" key="16">
    <source>
        <dbReference type="EMBL" id="MBM6575875.1"/>
    </source>
</evidence>
<dbReference type="Gene3D" id="3.30.450.20">
    <property type="entry name" value="PAS domain"/>
    <property type="match status" value="2"/>
</dbReference>
<dbReference type="SUPFAM" id="SSF47384">
    <property type="entry name" value="Homodimeric domain of signal transducing histidine kinase"/>
    <property type="match status" value="1"/>
</dbReference>
<evidence type="ECO:0000256" key="6">
    <source>
        <dbReference type="ARBA" id="ARBA00022679"/>
    </source>
</evidence>
<keyword evidence="6" id="KW-0808">Transferase</keyword>
<keyword evidence="7 14" id="KW-0812">Transmembrane</keyword>
<dbReference type="PIRSF" id="PIRSF036431">
    <property type="entry name" value="STHK_DctB"/>
    <property type="match status" value="1"/>
</dbReference>
<dbReference type="Gene3D" id="3.30.565.10">
    <property type="entry name" value="Histidine kinase-like ATPase, C-terminal domain"/>
    <property type="match status" value="1"/>
</dbReference>
<name>A0ABS2D4N0_9SPHN</name>
<dbReference type="PRINTS" id="PR00344">
    <property type="entry name" value="BCTRLSENSOR"/>
</dbReference>
<dbReference type="Gene3D" id="6.10.250.3020">
    <property type="match status" value="1"/>
</dbReference>
<dbReference type="PROSITE" id="PS50109">
    <property type="entry name" value="HIS_KIN"/>
    <property type="match status" value="1"/>
</dbReference>
<dbReference type="EMBL" id="JAFEMC010000001">
    <property type="protein sequence ID" value="MBM6575875.1"/>
    <property type="molecule type" value="Genomic_DNA"/>
</dbReference>
<dbReference type="SMART" id="SM00387">
    <property type="entry name" value="HATPase_c"/>
    <property type="match status" value="1"/>
</dbReference>
<comment type="catalytic activity">
    <reaction evidence="1">
        <text>ATP + protein L-histidine = ADP + protein N-phospho-L-histidine.</text>
        <dbReference type="EC" id="2.7.13.3"/>
    </reaction>
</comment>
<dbReference type="SUPFAM" id="SSF55874">
    <property type="entry name" value="ATPase domain of HSP90 chaperone/DNA topoisomerase II/histidine kinase"/>
    <property type="match status" value="1"/>
</dbReference>
<proteinExistence type="predicted"/>
<protein>
    <recommendedName>
        <fullName evidence="3">histidine kinase</fullName>
        <ecNumber evidence="3">2.7.13.3</ecNumber>
    </recommendedName>
</protein>
<dbReference type="InterPro" id="IPR003594">
    <property type="entry name" value="HATPase_dom"/>
</dbReference>
<dbReference type="InterPro" id="IPR036097">
    <property type="entry name" value="HisK_dim/P_sf"/>
</dbReference>
<dbReference type="InterPro" id="IPR005467">
    <property type="entry name" value="His_kinase_dom"/>
</dbReference>
<keyword evidence="14" id="KW-0472">Membrane</keyword>
<evidence type="ECO:0000256" key="9">
    <source>
        <dbReference type="ARBA" id="ARBA00022777"/>
    </source>
</evidence>
<keyword evidence="5" id="KW-0597">Phosphoprotein</keyword>
<dbReference type="Pfam" id="PF02518">
    <property type="entry name" value="HATPase_c"/>
    <property type="match status" value="1"/>
</dbReference>